<dbReference type="AlphaFoldDB" id="A0A518BT16"/>
<evidence type="ECO:0000313" key="2">
    <source>
        <dbReference type="EMBL" id="QDU70114.1"/>
    </source>
</evidence>
<dbReference type="RefSeq" id="WP_145070651.1">
    <property type="nucleotide sequence ID" value="NZ_CP036287.1"/>
</dbReference>
<proteinExistence type="predicted"/>
<reference evidence="2 3" key="1">
    <citation type="submission" date="2019-02" db="EMBL/GenBank/DDBJ databases">
        <title>Deep-cultivation of Planctomycetes and their phenomic and genomic characterization uncovers novel biology.</title>
        <authorList>
            <person name="Wiegand S."/>
            <person name="Jogler M."/>
            <person name="Boedeker C."/>
            <person name="Pinto D."/>
            <person name="Vollmers J."/>
            <person name="Rivas-Marin E."/>
            <person name="Kohn T."/>
            <person name="Peeters S.H."/>
            <person name="Heuer A."/>
            <person name="Rast P."/>
            <person name="Oberbeckmann S."/>
            <person name="Bunk B."/>
            <person name="Jeske O."/>
            <person name="Meyerdierks A."/>
            <person name="Storesund J.E."/>
            <person name="Kallscheuer N."/>
            <person name="Luecker S."/>
            <person name="Lage O.M."/>
            <person name="Pohl T."/>
            <person name="Merkel B.J."/>
            <person name="Hornburger P."/>
            <person name="Mueller R.-W."/>
            <person name="Bruemmer F."/>
            <person name="Labrenz M."/>
            <person name="Spormann A.M."/>
            <person name="Op den Camp H."/>
            <person name="Overmann J."/>
            <person name="Amann R."/>
            <person name="Jetten M.S.M."/>
            <person name="Mascher T."/>
            <person name="Medema M.H."/>
            <person name="Devos D.P."/>
            <person name="Kaster A.-K."/>
            <person name="Ovreas L."/>
            <person name="Rohde M."/>
            <person name="Galperin M.Y."/>
            <person name="Jogler C."/>
        </authorList>
    </citation>
    <scope>NUCLEOTIDE SEQUENCE [LARGE SCALE GENOMIC DNA]</scope>
    <source>
        <strain evidence="2 3">Pla133</strain>
    </source>
</reference>
<dbReference type="Proteomes" id="UP000316921">
    <property type="component" value="Chromosome"/>
</dbReference>
<evidence type="ECO:0000259" key="1">
    <source>
        <dbReference type="Pfam" id="PF00381"/>
    </source>
</evidence>
<dbReference type="InterPro" id="IPR035895">
    <property type="entry name" value="HPr-like_sf"/>
</dbReference>
<dbReference type="EMBL" id="CP036287">
    <property type="protein sequence ID" value="QDU70114.1"/>
    <property type="molecule type" value="Genomic_DNA"/>
</dbReference>
<dbReference type="SUPFAM" id="SSF55594">
    <property type="entry name" value="HPr-like"/>
    <property type="match status" value="1"/>
</dbReference>
<organism evidence="2 3">
    <name type="scientific">Engelhardtia mirabilis</name>
    <dbReference type="NCBI Taxonomy" id="2528011"/>
    <lineage>
        <taxon>Bacteria</taxon>
        <taxon>Pseudomonadati</taxon>
        <taxon>Planctomycetota</taxon>
        <taxon>Planctomycetia</taxon>
        <taxon>Planctomycetia incertae sedis</taxon>
        <taxon>Engelhardtia</taxon>
    </lineage>
</organism>
<keyword evidence="3" id="KW-1185">Reference proteome</keyword>
<protein>
    <submittedName>
        <fullName evidence="2">PTS HPr component phosphorylation site</fullName>
    </submittedName>
</protein>
<accession>A0A518BT16</accession>
<dbReference type="InterPro" id="IPR000032">
    <property type="entry name" value="HPr-like"/>
</dbReference>
<dbReference type="Gene3D" id="3.30.1340.10">
    <property type="entry name" value="HPr-like"/>
    <property type="match status" value="1"/>
</dbReference>
<feature type="domain" description="HPr" evidence="1">
    <location>
        <begin position="344"/>
        <end position="392"/>
    </location>
</feature>
<dbReference type="KEGG" id="pbap:Pla133_52370"/>
<sequence>MNSPAPEAPIEQVIEEARFAELLQVQSEPFFRLLNTVEGAGASGWTKARAFQLLHEAQVLESFLDDHGARTNRRFADLTELVAAIRGFSLTGHSLLHLQGRLDSYGIRDWIEESTHERLAGRLSRATTFVGEALAMLVEAVRSEGHTAGIEPSTGSLAADFVGHPTSRVRLPHNVGQDELSDEEQRIAEVASKFGQAAQMLGELGIQPISEPRVRQEFLARHCTEAQARVYEATVHNLQSTYDTYVKNTVLEANDRRLVALRGYTSISLHLLEAVTHLTHFHERHENDLRCESTRRLLAQVVDPVQVQATILNDLLVGAADVLEAGRPIAIAVLSDYTRIRELEVELPDGVQLHARPVALIVSVVNHHGTPVELEVGPRRCNASSILEVLMAVGSAPDVGVFIFRGDERPLRDIALLFGAGLGEGARELPEGLAYLRSPA</sequence>
<name>A0A518BT16_9BACT</name>
<dbReference type="Pfam" id="PF00381">
    <property type="entry name" value="PTS-HPr"/>
    <property type="match status" value="1"/>
</dbReference>
<evidence type="ECO:0000313" key="3">
    <source>
        <dbReference type="Proteomes" id="UP000316921"/>
    </source>
</evidence>
<gene>
    <name evidence="2" type="ORF">Pla133_52370</name>
</gene>